<organism evidence="2 3">
    <name type="scientific">Cymbomonas tetramitiformis</name>
    <dbReference type="NCBI Taxonomy" id="36881"/>
    <lineage>
        <taxon>Eukaryota</taxon>
        <taxon>Viridiplantae</taxon>
        <taxon>Chlorophyta</taxon>
        <taxon>Pyramimonadophyceae</taxon>
        <taxon>Pyramimonadales</taxon>
        <taxon>Pyramimonadaceae</taxon>
        <taxon>Cymbomonas</taxon>
    </lineage>
</organism>
<reference evidence="2 3" key="1">
    <citation type="journal article" date="2015" name="Genome Biol. Evol.">
        <title>Comparative Genomics of a Bacterivorous Green Alga Reveals Evolutionary Causalities and Consequences of Phago-Mixotrophic Mode of Nutrition.</title>
        <authorList>
            <person name="Burns J.A."/>
            <person name="Paasch A."/>
            <person name="Narechania A."/>
            <person name="Kim E."/>
        </authorList>
    </citation>
    <scope>NUCLEOTIDE SEQUENCE [LARGE SCALE GENOMIC DNA]</scope>
    <source>
        <strain evidence="2 3">PLY_AMNH</strain>
    </source>
</reference>
<accession>A0AAE0KNQ6</accession>
<dbReference type="AlphaFoldDB" id="A0AAE0KNQ6"/>
<protein>
    <submittedName>
        <fullName evidence="2">Uncharacterized protein</fullName>
    </submittedName>
</protein>
<evidence type="ECO:0000256" key="1">
    <source>
        <dbReference type="SAM" id="MobiDB-lite"/>
    </source>
</evidence>
<feature type="region of interest" description="Disordered" evidence="1">
    <location>
        <begin position="31"/>
        <end position="52"/>
    </location>
</feature>
<evidence type="ECO:0000313" key="2">
    <source>
        <dbReference type="EMBL" id="KAK3255020.1"/>
    </source>
</evidence>
<evidence type="ECO:0000313" key="3">
    <source>
        <dbReference type="Proteomes" id="UP001190700"/>
    </source>
</evidence>
<proteinExistence type="predicted"/>
<keyword evidence="3" id="KW-1185">Reference proteome</keyword>
<sequence>MPDSRSPAKAQLEQAMTAMAELQATVERLQRELTSPESPVGMQPDQRTDKTPDFNVVDEVSESAEVEVQGESGSAAEKPAWVARKCPVRGCQLPYEYSTRGVGARKPRQKEPATLAETSATTPALAV</sequence>
<feature type="region of interest" description="Disordered" evidence="1">
    <location>
        <begin position="99"/>
        <end position="127"/>
    </location>
</feature>
<feature type="compositionally biased region" description="Polar residues" evidence="1">
    <location>
        <begin position="116"/>
        <end position="127"/>
    </location>
</feature>
<dbReference type="EMBL" id="LGRX02022909">
    <property type="protein sequence ID" value="KAK3255020.1"/>
    <property type="molecule type" value="Genomic_DNA"/>
</dbReference>
<gene>
    <name evidence="2" type="ORF">CYMTET_35784</name>
</gene>
<name>A0AAE0KNQ6_9CHLO</name>
<dbReference type="Proteomes" id="UP001190700">
    <property type="component" value="Unassembled WGS sequence"/>
</dbReference>
<comment type="caution">
    <text evidence="2">The sequence shown here is derived from an EMBL/GenBank/DDBJ whole genome shotgun (WGS) entry which is preliminary data.</text>
</comment>